<dbReference type="Proteomes" id="UP001652700">
    <property type="component" value="Unplaced"/>
</dbReference>
<dbReference type="EnsemblMetazoa" id="XM_050657094.1">
    <property type="protein sequence ID" value="XP_050513051.1"/>
    <property type="gene ID" value="LOC126888712"/>
</dbReference>
<evidence type="ECO:0000259" key="1">
    <source>
        <dbReference type="Pfam" id="PF13358"/>
    </source>
</evidence>
<sequence>MASSSSTSSSFTPVLLRTVSKSVYSPREKTIVLNVHDALVFQNPTNTVRNIIESCANTTLVAALTIYRFLSERKKQGITNLNTNEHLKRGKSLLKLMNLPKILFEGKFTDFFFKKEIPNLNKILQEVKDDPDLPNIGRTKLWEVLKELNFRWEKSDRKSVLIDREEIICWRRHYLRSIRKFRAEGRPIYYQDETWVNAGHTLTKIWSDKNILSSRQAFIEGWSTSISPPSGKDSRLIISHLGSEKGFLRDGLLEFQSKSTKDYHEEMTADVFEEYFEQMIEHIPPNSIIVLDNAPYHSRLVERLPTTAWKKQDVLDCLRNKSLTYEDGMVKAELLKIARQHKSKYKKYVVDKMAERRNITVLRLPPYHCEINPIKLICAQNERLCG</sequence>
<evidence type="ECO:0000313" key="3">
    <source>
        <dbReference type="Proteomes" id="UP001652700"/>
    </source>
</evidence>
<dbReference type="GeneID" id="126888712"/>
<accession>A0ABM5KS89</accession>
<dbReference type="PANTHER" id="PTHR33939">
    <property type="entry name" value="PROTEIN CBG22215"/>
    <property type="match status" value="1"/>
</dbReference>
<dbReference type="InterPro" id="IPR036397">
    <property type="entry name" value="RNaseH_sf"/>
</dbReference>
<dbReference type="RefSeq" id="XP_050513051.1">
    <property type="nucleotide sequence ID" value="XM_050657094.1"/>
</dbReference>
<organism evidence="2 3">
    <name type="scientific">Diabrotica virgifera virgifera</name>
    <name type="common">western corn rootworm</name>
    <dbReference type="NCBI Taxonomy" id="50390"/>
    <lineage>
        <taxon>Eukaryota</taxon>
        <taxon>Metazoa</taxon>
        <taxon>Ecdysozoa</taxon>
        <taxon>Arthropoda</taxon>
        <taxon>Hexapoda</taxon>
        <taxon>Insecta</taxon>
        <taxon>Pterygota</taxon>
        <taxon>Neoptera</taxon>
        <taxon>Endopterygota</taxon>
        <taxon>Coleoptera</taxon>
        <taxon>Polyphaga</taxon>
        <taxon>Cucujiformia</taxon>
        <taxon>Chrysomeloidea</taxon>
        <taxon>Chrysomelidae</taxon>
        <taxon>Galerucinae</taxon>
        <taxon>Diabroticina</taxon>
        <taxon>Diabroticites</taxon>
        <taxon>Diabrotica</taxon>
    </lineage>
</organism>
<feature type="domain" description="Tc1-like transposase DDE" evidence="1">
    <location>
        <begin position="263"/>
        <end position="377"/>
    </location>
</feature>
<name>A0ABM5KS89_DIAVI</name>
<dbReference type="InterPro" id="IPR038717">
    <property type="entry name" value="Tc1-like_DDE_dom"/>
</dbReference>
<protein>
    <recommendedName>
        <fullName evidence="1">Tc1-like transposase DDE domain-containing protein</fullName>
    </recommendedName>
</protein>
<evidence type="ECO:0000313" key="2">
    <source>
        <dbReference type="EnsemblMetazoa" id="XP_050513051.1"/>
    </source>
</evidence>
<dbReference type="PANTHER" id="PTHR33939:SF1">
    <property type="entry name" value="DUF4371 DOMAIN-CONTAINING PROTEIN"/>
    <property type="match status" value="1"/>
</dbReference>
<reference evidence="2" key="1">
    <citation type="submission" date="2025-05" db="UniProtKB">
        <authorList>
            <consortium name="EnsemblMetazoa"/>
        </authorList>
    </citation>
    <scope>IDENTIFICATION</scope>
</reference>
<dbReference type="Pfam" id="PF13358">
    <property type="entry name" value="DDE_3"/>
    <property type="match status" value="1"/>
</dbReference>
<dbReference type="Gene3D" id="3.30.420.10">
    <property type="entry name" value="Ribonuclease H-like superfamily/Ribonuclease H"/>
    <property type="match status" value="1"/>
</dbReference>
<keyword evidence="3" id="KW-1185">Reference proteome</keyword>
<proteinExistence type="predicted"/>